<accession>A0A2M9YLK7</accession>
<proteinExistence type="predicted"/>
<protein>
    <recommendedName>
        <fullName evidence="6">Cytochrome c domain-containing protein</fullName>
    </recommendedName>
</protein>
<dbReference type="EMBL" id="NPDU01000003">
    <property type="protein sequence ID" value="PJZ63601.1"/>
    <property type="molecule type" value="Genomic_DNA"/>
</dbReference>
<sequence length="115" mass="13076">MVRTSQIAVLLLFAGLSANAGEPEVKKSFIGNEEKIKTISQSSKKVFFVEGETLLRILQTRSNDKSRFEKRSCVFCHSGSEKTFEEHIHKNTSTRFESEDRFSILILKSIRAASY</sequence>
<reference evidence="4 5" key="1">
    <citation type="submission" date="2017-07" db="EMBL/GenBank/DDBJ databases">
        <title>Leptospira spp. isolated from tropical soils.</title>
        <authorList>
            <person name="Thibeaux R."/>
            <person name="Iraola G."/>
            <person name="Ferres I."/>
            <person name="Bierque E."/>
            <person name="Girault D."/>
            <person name="Soupe-Gilbert M.-E."/>
            <person name="Picardeau M."/>
            <person name="Goarant C."/>
        </authorList>
    </citation>
    <scope>NUCLEOTIDE SEQUENCE [LARGE SCALE GENOMIC DNA]</scope>
    <source>
        <strain evidence="2 5">FH2-B-C1</strain>
        <strain evidence="3 4">FH2-B-D1</strain>
    </source>
</reference>
<evidence type="ECO:0000313" key="5">
    <source>
        <dbReference type="Proteomes" id="UP000232188"/>
    </source>
</evidence>
<organism evidence="2 5">
    <name type="scientific">Leptospira adleri</name>
    <dbReference type="NCBI Taxonomy" id="2023186"/>
    <lineage>
        <taxon>Bacteria</taxon>
        <taxon>Pseudomonadati</taxon>
        <taxon>Spirochaetota</taxon>
        <taxon>Spirochaetia</taxon>
        <taxon>Leptospirales</taxon>
        <taxon>Leptospiraceae</taxon>
        <taxon>Leptospira</taxon>
    </lineage>
</organism>
<feature type="chain" id="PRO_5014993879" description="Cytochrome c domain-containing protein" evidence="1">
    <location>
        <begin position="21"/>
        <end position="115"/>
    </location>
</feature>
<keyword evidence="4" id="KW-1185">Reference proteome</keyword>
<name>A0A2M9YLK7_9LEPT</name>
<evidence type="ECO:0000313" key="4">
    <source>
        <dbReference type="Proteomes" id="UP000232149"/>
    </source>
</evidence>
<dbReference type="Proteomes" id="UP000232188">
    <property type="component" value="Unassembled WGS sequence"/>
</dbReference>
<comment type="caution">
    <text evidence="2">The sequence shown here is derived from an EMBL/GenBank/DDBJ whole genome shotgun (WGS) entry which is preliminary data.</text>
</comment>
<evidence type="ECO:0000313" key="3">
    <source>
        <dbReference type="EMBL" id="PJZ63601.1"/>
    </source>
</evidence>
<gene>
    <name evidence="3" type="ORF">CH376_01780</name>
    <name evidence="2" type="ORF">CH380_14760</name>
</gene>
<feature type="signal peptide" evidence="1">
    <location>
        <begin position="1"/>
        <end position="20"/>
    </location>
</feature>
<evidence type="ECO:0000256" key="1">
    <source>
        <dbReference type="SAM" id="SignalP"/>
    </source>
</evidence>
<dbReference type="AlphaFoldDB" id="A0A2M9YLK7"/>
<keyword evidence="1" id="KW-0732">Signal</keyword>
<dbReference type="Proteomes" id="UP000232149">
    <property type="component" value="Unassembled WGS sequence"/>
</dbReference>
<evidence type="ECO:0008006" key="6">
    <source>
        <dbReference type="Google" id="ProtNLM"/>
    </source>
</evidence>
<evidence type="ECO:0000313" key="2">
    <source>
        <dbReference type="EMBL" id="PJZ52428.1"/>
    </source>
</evidence>
<dbReference type="EMBL" id="NPDV01000013">
    <property type="protein sequence ID" value="PJZ52428.1"/>
    <property type="molecule type" value="Genomic_DNA"/>
</dbReference>